<organism evidence="5">
    <name type="scientific">Wolinella succinogenes (strain ATCC 29543 / DSM 1740 / CCUG 13145 / JCM 31913 / LMG 7466 / NCTC 11488 / FDC 602W)</name>
    <name type="common">Vibrio succinogenes</name>
    <dbReference type="NCBI Taxonomy" id="273121"/>
    <lineage>
        <taxon>Bacteria</taxon>
        <taxon>Pseudomonadati</taxon>
        <taxon>Campylobacterota</taxon>
        <taxon>Epsilonproteobacteria</taxon>
        <taxon>Campylobacterales</taxon>
        <taxon>Helicobacteraceae</taxon>
        <taxon>Wolinella</taxon>
    </lineage>
</organism>
<dbReference type="PANTHER" id="PTHR22847">
    <property type="entry name" value="WD40 REPEAT PROTEIN"/>
    <property type="match status" value="1"/>
</dbReference>
<dbReference type="STRING" id="273121.WS0912"/>
<dbReference type="InterPro" id="IPR001680">
    <property type="entry name" value="WD40_rpt"/>
</dbReference>
<gene>
    <name evidence="4" type="ordered locus">WS0912</name>
</gene>
<sequence length="306" mass="33925">MQMIKFILTSMLLWSFGWGKYALIVEERLGEGIEVSALAMESSGKQIALGCSDGGVRIVGIPSGRVELILKGHASPVSALAFLDGETLLSGDRGGEMRRWNLKLQEGEVWPERSLEARGAVRAIAAQEGFYAATFENHTLEYQDREGKKHSLFYPRNFQMIGWRGSSLYLLGWDRRLRVVEAQSGKETLEREHSDEVLASAYCAYRDDLLVADAGRRVWKIPFDSKKPSQEVGMVEFSPSALACDPFEKGVWIGGSQGEVIFWGEGGVKEFLGEMRSGGVRGLFAPSEGILVGISWEGRVVVWKKL</sequence>
<evidence type="ECO:0000256" key="2">
    <source>
        <dbReference type="ARBA" id="ARBA00022737"/>
    </source>
</evidence>
<dbReference type="KEGG" id="wsu:WS0912"/>
<dbReference type="SMART" id="SM00320">
    <property type="entry name" value="WD40"/>
    <property type="match status" value="2"/>
</dbReference>
<dbReference type="PANTHER" id="PTHR22847:SF637">
    <property type="entry name" value="WD REPEAT DOMAIN 5B"/>
    <property type="match status" value="1"/>
</dbReference>
<evidence type="ECO:0000313" key="5">
    <source>
        <dbReference type="Proteomes" id="UP000000422"/>
    </source>
</evidence>
<name>Q7MRZ9_WOLSU</name>
<dbReference type="SUPFAM" id="SSF50978">
    <property type="entry name" value="WD40 repeat-like"/>
    <property type="match status" value="1"/>
</dbReference>
<dbReference type="InterPro" id="IPR015943">
    <property type="entry name" value="WD40/YVTN_repeat-like_dom_sf"/>
</dbReference>
<dbReference type="HOGENOM" id="CLU_908959_0_0_7"/>
<keyword evidence="1 3" id="KW-0853">WD repeat</keyword>
<dbReference type="Gene3D" id="2.130.10.10">
    <property type="entry name" value="YVTN repeat-like/Quinoprotein amine dehydrogenase"/>
    <property type="match status" value="2"/>
</dbReference>
<dbReference type="EMBL" id="BX571659">
    <property type="protein sequence ID" value="CAE10017.1"/>
    <property type="molecule type" value="Genomic_DNA"/>
</dbReference>
<dbReference type="PROSITE" id="PS50082">
    <property type="entry name" value="WD_REPEATS_2"/>
    <property type="match status" value="1"/>
</dbReference>
<keyword evidence="2" id="KW-0677">Repeat</keyword>
<proteinExistence type="predicted"/>
<accession>Q7MRZ9</accession>
<dbReference type="InterPro" id="IPR036322">
    <property type="entry name" value="WD40_repeat_dom_sf"/>
</dbReference>
<evidence type="ECO:0000256" key="1">
    <source>
        <dbReference type="ARBA" id="ARBA00022574"/>
    </source>
</evidence>
<dbReference type="Proteomes" id="UP000000422">
    <property type="component" value="Chromosome"/>
</dbReference>
<dbReference type="Pfam" id="PF00400">
    <property type="entry name" value="WD40"/>
    <property type="match status" value="1"/>
</dbReference>
<feature type="repeat" description="WD" evidence="3">
    <location>
        <begin position="70"/>
        <end position="103"/>
    </location>
</feature>
<evidence type="ECO:0000256" key="3">
    <source>
        <dbReference type="PROSITE-ProRule" id="PRU00221"/>
    </source>
</evidence>
<reference evidence="4 5" key="1">
    <citation type="journal article" date="2003" name="Proc. Natl. Acad. Sci. U.S.A.">
        <title>Complete genome sequence and analysis of Wolinella succinogenes.</title>
        <authorList>
            <person name="Baar C."/>
            <person name="Eppinger M."/>
            <person name="Raddatz G."/>
            <person name="Simon JM."/>
            <person name="Lanz C."/>
            <person name="Klimmek O."/>
            <person name="Nandakumar R."/>
            <person name="Gross R."/>
            <person name="Rosinus A."/>
            <person name="Keller H."/>
            <person name="Jagtap P."/>
            <person name="Linke B."/>
            <person name="Meyer F."/>
            <person name="Lederer H."/>
            <person name="Schuster S.C."/>
        </authorList>
    </citation>
    <scope>NUCLEOTIDE SEQUENCE [LARGE SCALE GENOMIC DNA]</scope>
    <source>
        <strain evidence="5">ATCC 29543 / DSM 1740 / CCUG 13145 / JCM 31913 / LMG 7466 / NCTC 11488 / FDC 602W</strain>
    </source>
</reference>
<keyword evidence="5" id="KW-1185">Reference proteome</keyword>
<evidence type="ECO:0000313" key="4">
    <source>
        <dbReference type="EMBL" id="CAE10017.1"/>
    </source>
</evidence>
<dbReference type="eggNOG" id="COG2319">
    <property type="taxonomic scope" value="Bacteria"/>
</dbReference>
<dbReference type="AlphaFoldDB" id="Q7MRZ9"/>
<protein>
    <submittedName>
        <fullName evidence="4">Uncharacterized protein</fullName>
    </submittedName>
</protein>